<proteinExistence type="predicted"/>
<evidence type="ECO:0000256" key="2">
    <source>
        <dbReference type="ARBA" id="ARBA00022679"/>
    </source>
</evidence>
<feature type="domain" description="Methyltransferase small" evidence="4">
    <location>
        <begin position="392"/>
        <end position="477"/>
    </location>
</feature>
<dbReference type="Proteomes" id="UP000077202">
    <property type="component" value="Unassembled WGS sequence"/>
</dbReference>
<dbReference type="EMBL" id="AP019872">
    <property type="protein sequence ID" value="BBN17813.1"/>
    <property type="molecule type" value="Genomic_DNA"/>
</dbReference>
<evidence type="ECO:0000259" key="4">
    <source>
        <dbReference type="Pfam" id="PF05175"/>
    </source>
</evidence>
<reference evidence="8" key="3">
    <citation type="journal article" date="2020" name="Curr. Biol.">
        <title>Chromatin organization in early land plants reveals an ancestral association between H3K27me3, transposons, and constitutive heterochromatin.</title>
        <authorList>
            <person name="Montgomery S.A."/>
            <person name="Tanizawa Y."/>
            <person name="Galik B."/>
            <person name="Wang N."/>
            <person name="Ito T."/>
            <person name="Mochizuki T."/>
            <person name="Akimcheva S."/>
            <person name="Bowman J.L."/>
            <person name="Cognat V."/>
            <person name="Marechal-Drouard L."/>
            <person name="Ekker H."/>
            <person name="Hong S.F."/>
            <person name="Kohchi T."/>
            <person name="Lin S.S."/>
            <person name="Liu L.D."/>
            <person name="Nakamura Y."/>
            <person name="Valeeva L.R."/>
            <person name="Shakirov E.V."/>
            <person name="Shippen D.E."/>
            <person name="Wei W.L."/>
            <person name="Yagura M."/>
            <person name="Yamaoka S."/>
            <person name="Yamato K.T."/>
            <person name="Liu C."/>
            <person name="Berger F."/>
        </authorList>
    </citation>
    <scope>NUCLEOTIDE SEQUENCE [LARGE SCALE GENOMIC DNA]</scope>
    <source>
        <strain evidence="8">Tak-1</strain>
    </source>
</reference>
<dbReference type="GO" id="GO:0032259">
    <property type="term" value="P:methylation"/>
    <property type="evidence" value="ECO:0007669"/>
    <property type="project" value="UniProtKB-KW"/>
</dbReference>
<dbReference type="NCBIfam" id="TIGR00536">
    <property type="entry name" value="hemK_fam"/>
    <property type="match status" value="1"/>
</dbReference>
<protein>
    <recommendedName>
        <fullName evidence="4">Methyltransferase small domain-containing protein</fullName>
    </recommendedName>
</protein>
<dbReference type="Gene3D" id="3.40.50.150">
    <property type="entry name" value="Vaccinia Virus protein VP39"/>
    <property type="match status" value="1"/>
</dbReference>
<evidence type="ECO:0000313" key="8">
    <source>
        <dbReference type="Proteomes" id="UP001162541"/>
    </source>
</evidence>
<keyword evidence="7" id="KW-1185">Reference proteome</keyword>
<dbReference type="CDD" id="cd02440">
    <property type="entry name" value="AdoMet_MTases"/>
    <property type="match status" value="1"/>
</dbReference>
<dbReference type="InterPro" id="IPR004556">
    <property type="entry name" value="HemK-like"/>
</dbReference>
<keyword evidence="3" id="KW-0949">S-adenosyl-L-methionine</keyword>
<reference evidence="5" key="2">
    <citation type="journal article" date="2019" name="Curr. Biol.">
        <title>Chromatin organization in early land plants reveals an ancestral association between H3K27me3, transposons, and constitutive heterochromatin.</title>
        <authorList>
            <person name="Montgomery S.A."/>
            <person name="Tanizawa Y."/>
            <person name="Galik B."/>
            <person name="Wang N."/>
            <person name="Ito T."/>
            <person name="Mochizuki T."/>
            <person name="Akimcheva S."/>
            <person name="Bowman J."/>
            <person name="Cognat V."/>
            <person name="Drouard L."/>
            <person name="Ekker H."/>
            <person name="Houng S."/>
            <person name="Kohchi T."/>
            <person name="Lin S."/>
            <person name="Liu L.D."/>
            <person name="Nakamura Y."/>
            <person name="Valeeva L.R."/>
            <person name="Shakirov E.V."/>
            <person name="Shippen D.E."/>
            <person name="Wei W."/>
            <person name="Yagura M."/>
            <person name="Yamaoka S."/>
            <person name="Yamato K.T."/>
            <person name="Liu C."/>
            <person name="Berger F."/>
        </authorList>
    </citation>
    <scope>NUCLEOTIDE SEQUENCE [LARGE SCALE GENOMIC DNA]</scope>
    <source>
        <strain evidence="5">Tak-1</strain>
    </source>
</reference>
<dbReference type="PROSITE" id="PS00092">
    <property type="entry name" value="N6_MTASE"/>
    <property type="match status" value="1"/>
</dbReference>
<dbReference type="InterPro" id="IPR002052">
    <property type="entry name" value="DNA_methylase_N6_adenine_CS"/>
</dbReference>
<dbReference type="SUPFAM" id="SSF53335">
    <property type="entry name" value="S-adenosyl-L-methionine-dependent methyltransferases"/>
    <property type="match status" value="1"/>
</dbReference>
<evidence type="ECO:0000313" key="5">
    <source>
        <dbReference type="EMBL" id="BBN17813.1"/>
    </source>
</evidence>
<evidence type="ECO:0000313" key="7">
    <source>
        <dbReference type="Proteomes" id="UP000077202"/>
    </source>
</evidence>
<accession>A0A176WNH0</accession>
<dbReference type="GO" id="GO:0008757">
    <property type="term" value="F:S-adenosylmethionine-dependent methyltransferase activity"/>
    <property type="evidence" value="ECO:0007669"/>
    <property type="project" value="UniProtKB-ARBA"/>
</dbReference>
<name>A0A176WNH0_MARPO</name>
<dbReference type="Pfam" id="PF05175">
    <property type="entry name" value="MTS"/>
    <property type="match status" value="1"/>
</dbReference>
<dbReference type="InterPro" id="IPR052663">
    <property type="entry name" value="RF_glutamine_MTase_cyano"/>
</dbReference>
<gene>
    <name evidence="6" type="ORF">AXG93_167s1300</name>
    <name evidence="5" type="ORF">Mp_7g17050</name>
</gene>
<dbReference type="PANTHER" id="PTHR47441">
    <property type="match status" value="1"/>
</dbReference>
<organism evidence="6 7">
    <name type="scientific">Marchantia polymorpha subsp. ruderalis</name>
    <dbReference type="NCBI Taxonomy" id="1480154"/>
    <lineage>
        <taxon>Eukaryota</taxon>
        <taxon>Viridiplantae</taxon>
        <taxon>Streptophyta</taxon>
        <taxon>Embryophyta</taxon>
        <taxon>Marchantiophyta</taxon>
        <taxon>Marchantiopsida</taxon>
        <taxon>Marchantiidae</taxon>
        <taxon>Marchantiales</taxon>
        <taxon>Marchantiaceae</taxon>
        <taxon>Marchantia</taxon>
    </lineage>
</organism>
<dbReference type="PANTHER" id="PTHR47441:SF3">
    <property type="entry name" value="RELEASE FACTOR GLUTAMINE METHYLTRANSFERASE"/>
    <property type="match status" value="1"/>
</dbReference>
<dbReference type="EMBL" id="LVLJ01000377">
    <property type="protein sequence ID" value="OAE34619.1"/>
    <property type="molecule type" value="Genomic_DNA"/>
</dbReference>
<keyword evidence="1" id="KW-0489">Methyltransferase</keyword>
<keyword evidence="2" id="KW-0808">Transferase</keyword>
<evidence type="ECO:0000256" key="1">
    <source>
        <dbReference type="ARBA" id="ARBA00022603"/>
    </source>
</evidence>
<dbReference type="GO" id="GO:0008276">
    <property type="term" value="F:protein methyltransferase activity"/>
    <property type="evidence" value="ECO:0007669"/>
    <property type="project" value="InterPro"/>
</dbReference>
<dbReference type="InterPro" id="IPR029063">
    <property type="entry name" value="SAM-dependent_MTases_sf"/>
</dbReference>
<dbReference type="AlphaFoldDB" id="A0A176WNH0"/>
<evidence type="ECO:0000313" key="6">
    <source>
        <dbReference type="EMBL" id="OAE34619.1"/>
    </source>
</evidence>
<evidence type="ECO:0000256" key="3">
    <source>
        <dbReference type="ARBA" id="ARBA00022691"/>
    </source>
</evidence>
<sequence length="576" mass="62564">MVMAALARAAVPVFRFPTYLCNRRICGQLKAPGLSPSSWRLISRARKSNSAQSELRMRAHGCVSSSHALPSSLGYTKQGQFNRAGVCSCSSTNKLAGLEYEVSVDSSSSYAVGAGQEKRTADFAISRFGVAIPVSERPPSSVASLTDVLQWRKQAQDLASSVGSEFVDADGGPEVSDLLRELEWLLDDSVGGCACWTENLDLQTGSWKICSWRDVKDGVTSKLESDTLNVYGKRKDLTASGGDISASFSAFADLSKERYGDPVTEFATDCGCSCDGIRENLEEMASFEELESRSRTLPTLTLNKLTDVENSPDSSSKEKHSLQLMLKMSLHDMDRAWKERILERRPFQYVVAAAHWRDLVLSVMEGVLIPRPETEQLVDMAEVAIMRDKSLAKGVWADLGTGSGAIAIGVARLLQSPGHMLAIDASTAAVAVAKRNVERYSLQDKVNVLQGFWFSPLQDKVGELAGVISNPPYIPTENVKTLQAEVGKHEPKIALDGGPDGADDLREICNGSAIALRSGGFLALETNGGQQAEVVRDYLCKIRVLEGPGNPVLCFHEVKCVKDFAGITRFVTAIRR</sequence>
<dbReference type="InterPro" id="IPR007848">
    <property type="entry name" value="Small_mtfrase_dom"/>
</dbReference>
<dbReference type="Proteomes" id="UP001162541">
    <property type="component" value="Chromosome 7"/>
</dbReference>
<reference evidence="6 7" key="1">
    <citation type="submission" date="2016-03" db="EMBL/GenBank/DDBJ databases">
        <title>Mechanisms controlling the formation of the plant cell surface in tip-growing cells are functionally conserved among land plants.</title>
        <authorList>
            <person name="Honkanen S."/>
            <person name="Jones V.A."/>
            <person name="Morieri G."/>
            <person name="Champion C."/>
            <person name="Hetherington A.J."/>
            <person name="Kelly S."/>
            <person name="Saint-Marcoux D."/>
            <person name="Proust H."/>
            <person name="Prescott H."/>
            <person name="Dolan L."/>
        </authorList>
    </citation>
    <scope>NUCLEOTIDE SEQUENCE [LARGE SCALE GENOMIC DNA]</scope>
    <source>
        <strain evidence="7">cv. Tak-1 and cv. Tak-2</strain>
        <tissue evidence="6">Whole gametophyte</tissue>
    </source>
</reference>
<dbReference type="GO" id="GO:0003676">
    <property type="term" value="F:nucleic acid binding"/>
    <property type="evidence" value="ECO:0007669"/>
    <property type="project" value="InterPro"/>
</dbReference>